<keyword evidence="8 12" id="KW-1133">Transmembrane helix</keyword>
<comment type="similarity">
    <text evidence="2">Belongs to the RLP family.</text>
</comment>
<keyword evidence="4" id="KW-0433">Leucine-rich repeat</keyword>
<dbReference type="InterPro" id="IPR032675">
    <property type="entry name" value="LRR_dom_sf"/>
</dbReference>
<gene>
    <name evidence="15" type="ORF">NE237_015589</name>
</gene>
<evidence type="ECO:0000256" key="5">
    <source>
        <dbReference type="ARBA" id="ARBA00022692"/>
    </source>
</evidence>
<evidence type="ECO:0000256" key="1">
    <source>
        <dbReference type="ARBA" id="ARBA00004251"/>
    </source>
</evidence>
<evidence type="ECO:0000256" key="11">
    <source>
        <dbReference type="ARBA" id="ARBA00023180"/>
    </source>
</evidence>
<dbReference type="FunFam" id="3.80.10.10:FF:000299">
    <property type="entry name" value="Piriformospora indica-insensitive protein 2"/>
    <property type="match status" value="1"/>
</dbReference>
<dbReference type="PANTHER" id="PTHR48052:SF33">
    <property type="entry name" value="OS01G0623000 PROTEIN"/>
    <property type="match status" value="1"/>
</dbReference>
<evidence type="ECO:0000256" key="13">
    <source>
        <dbReference type="SAM" id="SignalP"/>
    </source>
</evidence>
<keyword evidence="7" id="KW-0677">Repeat</keyword>
<feature type="domain" description="Disease resistance R13L4/SHOC-2-like LRR" evidence="14">
    <location>
        <begin position="159"/>
        <end position="376"/>
    </location>
</feature>
<evidence type="ECO:0000256" key="7">
    <source>
        <dbReference type="ARBA" id="ARBA00022737"/>
    </source>
</evidence>
<dbReference type="PANTHER" id="PTHR48052">
    <property type="entry name" value="UNNAMED PRODUCT"/>
    <property type="match status" value="1"/>
</dbReference>
<reference evidence="15" key="1">
    <citation type="journal article" date="2023" name="Plant J.">
        <title>The genome of the king protea, Protea cynaroides.</title>
        <authorList>
            <person name="Chang J."/>
            <person name="Duong T.A."/>
            <person name="Schoeman C."/>
            <person name="Ma X."/>
            <person name="Roodt D."/>
            <person name="Barker N."/>
            <person name="Li Z."/>
            <person name="Van de Peer Y."/>
            <person name="Mizrachi E."/>
        </authorList>
    </citation>
    <scope>NUCLEOTIDE SEQUENCE</scope>
    <source>
        <tissue evidence="15">Young leaves</tissue>
    </source>
</reference>
<keyword evidence="16" id="KW-1185">Reference proteome</keyword>
<organism evidence="15 16">
    <name type="scientific">Protea cynaroides</name>
    <dbReference type="NCBI Taxonomy" id="273540"/>
    <lineage>
        <taxon>Eukaryota</taxon>
        <taxon>Viridiplantae</taxon>
        <taxon>Streptophyta</taxon>
        <taxon>Embryophyta</taxon>
        <taxon>Tracheophyta</taxon>
        <taxon>Spermatophyta</taxon>
        <taxon>Magnoliopsida</taxon>
        <taxon>Proteales</taxon>
        <taxon>Proteaceae</taxon>
        <taxon>Protea</taxon>
    </lineage>
</organism>
<keyword evidence="9 12" id="KW-0472">Membrane</keyword>
<dbReference type="InterPro" id="IPR055414">
    <property type="entry name" value="LRR_R13L4/SHOC2-like"/>
</dbReference>
<evidence type="ECO:0000256" key="6">
    <source>
        <dbReference type="ARBA" id="ARBA00022729"/>
    </source>
</evidence>
<evidence type="ECO:0000256" key="2">
    <source>
        <dbReference type="ARBA" id="ARBA00009592"/>
    </source>
</evidence>
<feature type="signal peptide" evidence="13">
    <location>
        <begin position="1"/>
        <end position="25"/>
    </location>
</feature>
<protein>
    <recommendedName>
        <fullName evidence="14">Disease resistance R13L4/SHOC-2-like LRR domain-containing protein</fullName>
    </recommendedName>
</protein>
<keyword evidence="10" id="KW-0675">Receptor</keyword>
<dbReference type="Pfam" id="PF23598">
    <property type="entry name" value="LRR_14"/>
    <property type="match status" value="1"/>
</dbReference>
<proteinExistence type="inferred from homology"/>
<dbReference type="Proteomes" id="UP001141806">
    <property type="component" value="Unassembled WGS sequence"/>
</dbReference>
<dbReference type="AlphaFoldDB" id="A0A9Q0KE41"/>
<dbReference type="SUPFAM" id="SSF52058">
    <property type="entry name" value="L domain-like"/>
    <property type="match status" value="1"/>
</dbReference>
<feature type="transmembrane region" description="Helical" evidence="12">
    <location>
        <begin position="438"/>
        <end position="456"/>
    </location>
</feature>
<evidence type="ECO:0000313" key="15">
    <source>
        <dbReference type="EMBL" id="KAJ4968888.1"/>
    </source>
</evidence>
<evidence type="ECO:0000259" key="14">
    <source>
        <dbReference type="Pfam" id="PF23598"/>
    </source>
</evidence>
<evidence type="ECO:0000313" key="16">
    <source>
        <dbReference type="Proteomes" id="UP001141806"/>
    </source>
</evidence>
<dbReference type="EMBL" id="JAMYWD010000006">
    <property type="protein sequence ID" value="KAJ4968888.1"/>
    <property type="molecule type" value="Genomic_DNA"/>
</dbReference>
<evidence type="ECO:0000256" key="12">
    <source>
        <dbReference type="SAM" id="Phobius"/>
    </source>
</evidence>
<accession>A0A9Q0KE41</accession>
<comment type="subcellular location">
    <subcellularLocation>
        <location evidence="1">Cell membrane</location>
        <topology evidence="1">Single-pass type I membrane protein</topology>
    </subcellularLocation>
</comment>
<sequence>MASSHCSIALLCFLVFCFIVAYTVSSTSLYYDEQESLYQVLDSINSGIDWRSLFPDDLCNSAPHGIVCDYFSDENGTITPHITELNFGYVSDFSPNPPCTFNSMFSPRLSSFIYLRKLFFYRCFTETQVSFPGFLSTLGSTLEELVFIENPSMVGTLTGKLGNFRHLRRFILTGTNVSGEIPDDIGGLLELEQVTISRNRINGVVPQSLGNLKKLKILDLSYNGLEGNLTESIGKMTELLKLDLCSNRFKGRIPESLVGLQKLEFLDLSYNRFANFGIPLFLAEMTNMRELYLSGNSLGGQIPEIWEKLEGMLGLGLSRLDLVGEIPASMGVVLRNICYLGLDHNKLEGTVPEEFGFLESLHEMNLENNKLSGRLPFSAKFSARIGGKLKLAGNPNLCIDEEHSSAQDSSGLGYLKFCNKPNKPDAVLFSISGCSSPVQSSLFLILLLLFLTFLFIE</sequence>
<keyword evidence="5 12" id="KW-0812">Transmembrane</keyword>
<keyword evidence="6 13" id="KW-0732">Signal</keyword>
<evidence type="ECO:0000256" key="9">
    <source>
        <dbReference type="ARBA" id="ARBA00023136"/>
    </source>
</evidence>
<evidence type="ECO:0000256" key="8">
    <source>
        <dbReference type="ARBA" id="ARBA00022989"/>
    </source>
</evidence>
<keyword evidence="3" id="KW-1003">Cell membrane</keyword>
<name>A0A9Q0KE41_9MAGN</name>
<evidence type="ECO:0000256" key="4">
    <source>
        <dbReference type="ARBA" id="ARBA00022614"/>
    </source>
</evidence>
<keyword evidence="11" id="KW-0325">Glycoprotein</keyword>
<dbReference type="GO" id="GO:0005886">
    <property type="term" value="C:plasma membrane"/>
    <property type="evidence" value="ECO:0007669"/>
    <property type="project" value="UniProtKB-SubCell"/>
</dbReference>
<dbReference type="OrthoDB" id="676979at2759"/>
<evidence type="ECO:0000256" key="10">
    <source>
        <dbReference type="ARBA" id="ARBA00023170"/>
    </source>
</evidence>
<comment type="caution">
    <text evidence="15">The sequence shown here is derived from an EMBL/GenBank/DDBJ whole genome shotgun (WGS) entry which is preliminary data.</text>
</comment>
<evidence type="ECO:0000256" key="3">
    <source>
        <dbReference type="ARBA" id="ARBA00022475"/>
    </source>
</evidence>
<feature type="chain" id="PRO_5040205026" description="Disease resistance R13L4/SHOC-2-like LRR domain-containing protein" evidence="13">
    <location>
        <begin position="26"/>
        <end position="457"/>
    </location>
</feature>
<dbReference type="Gene3D" id="3.80.10.10">
    <property type="entry name" value="Ribonuclease Inhibitor"/>
    <property type="match status" value="1"/>
</dbReference>